<feature type="region of interest" description="Disordered" evidence="1">
    <location>
        <begin position="188"/>
        <end position="271"/>
    </location>
</feature>
<dbReference type="Proteomes" id="UP001595075">
    <property type="component" value="Unassembled WGS sequence"/>
</dbReference>
<feature type="compositionally biased region" description="Polar residues" evidence="1">
    <location>
        <begin position="95"/>
        <end position="125"/>
    </location>
</feature>
<dbReference type="EMBL" id="JAZHXI010000015">
    <property type="protein sequence ID" value="KAL2063393.1"/>
    <property type="molecule type" value="Genomic_DNA"/>
</dbReference>
<reference evidence="2 3" key="1">
    <citation type="journal article" date="2024" name="Commun. Biol.">
        <title>Comparative genomic analysis of thermophilic fungi reveals convergent evolutionary adaptations and gene losses.</title>
        <authorList>
            <person name="Steindorff A.S."/>
            <person name="Aguilar-Pontes M.V."/>
            <person name="Robinson A.J."/>
            <person name="Andreopoulos B."/>
            <person name="LaButti K."/>
            <person name="Kuo A."/>
            <person name="Mondo S."/>
            <person name="Riley R."/>
            <person name="Otillar R."/>
            <person name="Haridas S."/>
            <person name="Lipzen A."/>
            <person name="Grimwood J."/>
            <person name="Schmutz J."/>
            <person name="Clum A."/>
            <person name="Reid I.D."/>
            <person name="Moisan M.C."/>
            <person name="Butler G."/>
            <person name="Nguyen T.T.M."/>
            <person name="Dewar K."/>
            <person name="Conant G."/>
            <person name="Drula E."/>
            <person name="Henrissat B."/>
            <person name="Hansel C."/>
            <person name="Singer S."/>
            <person name="Hutchinson M.I."/>
            <person name="de Vries R.P."/>
            <person name="Natvig D.O."/>
            <person name="Powell A.J."/>
            <person name="Tsang A."/>
            <person name="Grigoriev I.V."/>
        </authorList>
    </citation>
    <scope>NUCLEOTIDE SEQUENCE [LARGE SCALE GENOMIC DNA]</scope>
    <source>
        <strain evidence="2 3">CBS 494.80</strain>
    </source>
</reference>
<comment type="caution">
    <text evidence="2">The sequence shown here is derived from an EMBL/GenBank/DDBJ whole genome shotgun (WGS) entry which is preliminary data.</text>
</comment>
<feature type="compositionally biased region" description="Low complexity" evidence="1">
    <location>
        <begin position="133"/>
        <end position="158"/>
    </location>
</feature>
<gene>
    <name evidence="2" type="ORF">VTL71DRAFT_5198</name>
</gene>
<feature type="compositionally biased region" description="Polar residues" evidence="1">
    <location>
        <begin position="208"/>
        <end position="259"/>
    </location>
</feature>
<evidence type="ECO:0000313" key="3">
    <source>
        <dbReference type="Proteomes" id="UP001595075"/>
    </source>
</evidence>
<proteinExistence type="predicted"/>
<accession>A0ABR4C0E8</accession>
<evidence type="ECO:0000256" key="1">
    <source>
        <dbReference type="SAM" id="MobiDB-lite"/>
    </source>
</evidence>
<name>A0ABR4C0E8_9HELO</name>
<evidence type="ECO:0000313" key="2">
    <source>
        <dbReference type="EMBL" id="KAL2063393.1"/>
    </source>
</evidence>
<organism evidence="2 3">
    <name type="scientific">Oculimacula yallundae</name>
    <dbReference type="NCBI Taxonomy" id="86028"/>
    <lineage>
        <taxon>Eukaryota</taxon>
        <taxon>Fungi</taxon>
        <taxon>Dikarya</taxon>
        <taxon>Ascomycota</taxon>
        <taxon>Pezizomycotina</taxon>
        <taxon>Leotiomycetes</taxon>
        <taxon>Helotiales</taxon>
        <taxon>Ploettnerulaceae</taxon>
        <taxon>Oculimacula</taxon>
    </lineage>
</organism>
<protein>
    <submittedName>
        <fullName evidence="2">Uncharacterized protein</fullName>
    </submittedName>
</protein>
<feature type="region of interest" description="Disordered" evidence="1">
    <location>
        <begin position="88"/>
        <end position="163"/>
    </location>
</feature>
<sequence length="455" mass="50595">MSYGMNSRPPQGAQYTSQYENHKKMAFVARIPEEEFSRRSAEIHRSITCDPTFSGHGPQELIYEIDTWRYKKILEECYGPFKIPHPHGGFPDSYHQGTYTRRGQSTGQNTSGHQAGGQKYNNGYSSDGGPGYNQPSQNFSGSQFQNQQQPRGYQQPPQSVGNLPQHALMDRAQGSNSQPAVHTILQKSPMASSSGALGAGVPEHMHSKNATHPTSSGVKSAGQIKQSASNSQDKQVSKSNDVGSLTQTSKVSVKSATGNHEQDFKPGNQKHPRRWVVHKDDQFVLPKVNGIPQFAVDTHGRGLTDPEHSLQLILGNGRGDALYNTQEQVLGGRVRLFAWQSPGKGKASHLWVGVEPWSAEDATDWKILGEIVTGCKKPFLKWFPNHYQKQTSPPSDLLAIMRKEVDCLEEAAHHALSRLEKMKRELVWMEYLEEQEAEKAEEVAARNDFATDHET</sequence>
<keyword evidence="3" id="KW-1185">Reference proteome</keyword>